<keyword evidence="1" id="KW-0472">Membrane</keyword>
<keyword evidence="1" id="KW-1133">Transmembrane helix</keyword>
<evidence type="ECO:0000313" key="3">
    <source>
        <dbReference type="Proteomes" id="UP001168537"/>
    </source>
</evidence>
<comment type="caution">
    <text evidence="2">The sequence shown here is derived from an EMBL/GenBank/DDBJ whole genome shotgun (WGS) entry which is preliminary data.</text>
</comment>
<dbReference type="EMBL" id="JAUHJR010000012">
    <property type="protein sequence ID" value="MDN4163410.1"/>
    <property type="molecule type" value="Genomic_DNA"/>
</dbReference>
<feature type="transmembrane region" description="Helical" evidence="1">
    <location>
        <begin position="50"/>
        <end position="73"/>
    </location>
</feature>
<dbReference type="RefSeq" id="WP_300962723.1">
    <property type="nucleotide sequence ID" value="NZ_JAUHJR010000012.1"/>
</dbReference>
<feature type="transmembrane region" description="Helical" evidence="1">
    <location>
        <begin position="161"/>
        <end position="181"/>
    </location>
</feature>
<keyword evidence="3" id="KW-1185">Reference proteome</keyword>
<feature type="transmembrane region" description="Helical" evidence="1">
    <location>
        <begin position="136"/>
        <end position="155"/>
    </location>
</feature>
<organism evidence="2 3">
    <name type="scientific">Nocardioides abyssi</name>
    <dbReference type="NCBI Taxonomy" id="3058370"/>
    <lineage>
        <taxon>Bacteria</taxon>
        <taxon>Bacillati</taxon>
        <taxon>Actinomycetota</taxon>
        <taxon>Actinomycetes</taxon>
        <taxon>Propionibacteriales</taxon>
        <taxon>Nocardioidaceae</taxon>
        <taxon>Nocardioides</taxon>
    </lineage>
</organism>
<proteinExistence type="predicted"/>
<feature type="transmembrane region" description="Helical" evidence="1">
    <location>
        <begin position="85"/>
        <end position="102"/>
    </location>
</feature>
<protein>
    <submittedName>
        <fullName evidence="2">Uncharacterized protein</fullName>
    </submittedName>
</protein>
<name>A0ABT8EYY8_9ACTN</name>
<evidence type="ECO:0000256" key="1">
    <source>
        <dbReference type="SAM" id="Phobius"/>
    </source>
</evidence>
<sequence>MSPAWVLPTVRATSWWPLAVVACCLAVVAVPLHAGALGADGPADDLLGPVAAALAAAAVAGLRDPAAALLAAVPAPAPTRRTHRLVLLVPAALVVWSAWLALGDDVRPPDLLALVALVALGLAGALAAAGRGGAPVGASAALAVGTAAPVVWVLASRAGGHGWDAHVGALLVVGATALVLGRDR</sequence>
<accession>A0ABT8EYY8</accession>
<gene>
    <name evidence="2" type="ORF">QWY29_18725</name>
</gene>
<evidence type="ECO:0000313" key="2">
    <source>
        <dbReference type="EMBL" id="MDN4163410.1"/>
    </source>
</evidence>
<reference evidence="2" key="1">
    <citation type="submission" date="2023-06" db="EMBL/GenBank/DDBJ databases">
        <title>Draft genome sequence of Nocardioides sp. SOB72.</title>
        <authorList>
            <person name="Zhang G."/>
        </authorList>
    </citation>
    <scope>NUCLEOTIDE SEQUENCE</scope>
    <source>
        <strain evidence="2">SOB72</strain>
    </source>
</reference>
<keyword evidence="1" id="KW-0812">Transmembrane</keyword>
<feature type="transmembrane region" description="Helical" evidence="1">
    <location>
        <begin position="108"/>
        <end position="129"/>
    </location>
</feature>
<dbReference type="Proteomes" id="UP001168537">
    <property type="component" value="Unassembled WGS sequence"/>
</dbReference>